<keyword evidence="3" id="KW-1185">Reference proteome</keyword>
<dbReference type="PATRIC" id="fig|1348662.3.peg.1796"/>
<dbReference type="EMBL" id="CP006365">
    <property type="protein sequence ID" value="AGU15915.1"/>
    <property type="molecule type" value="Genomic_DNA"/>
</dbReference>
<dbReference type="Proteomes" id="UP000016943">
    <property type="component" value="Chromosome"/>
</dbReference>
<gene>
    <name evidence="2" type="ORF">CARG_09095</name>
</gene>
<dbReference type="CDD" id="cd00267">
    <property type="entry name" value="ABC_ATPase"/>
    <property type="match status" value="1"/>
</dbReference>
<dbReference type="HOGENOM" id="CLU_000604_29_1_11"/>
<name>U3GWI1_9CORY</name>
<evidence type="ECO:0008006" key="4">
    <source>
        <dbReference type="Google" id="ProtNLM"/>
    </source>
</evidence>
<dbReference type="GeneID" id="78250549"/>
<evidence type="ECO:0000313" key="3">
    <source>
        <dbReference type="Proteomes" id="UP000016943"/>
    </source>
</evidence>
<evidence type="ECO:0000256" key="1">
    <source>
        <dbReference type="SAM" id="MobiDB-lite"/>
    </source>
</evidence>
<protein>
    <recommendedName>
        <fullName evidence="4">ABC transporter domain-containing protein</fullName>
    </recommendedName>
</protein>
<dbReference type="Gene3D" id="3.40.50.300">
    <property type="entry name" value="P-loop containing nucleotide triphosphate hydrolases"/>
    <property type="match status" value="1"/>
</dbReference>
<feature type="compositionally biased region" description="Polar residues" evidence="1">
    <location>
        <begin position="1"/>
        <end position="23"/>
    </location>
</feature>
<evidence type="ECO:0000313" key="2">
    <source>
        <dbReference type="EMBL" id="AGU15915.1"/>
    </source>
</evidence>
<dbReference type="AlphaFoldDB" id="U3GWI1"/>
<sequence>MQTTTGHGPSAANNTRTHGRTPTNVPPAVTAHGISVVGDQGPVYGPLDVEIPGEGLTVLSGRGGSGRTALALTISGRMKPKTGTLEVLGHTKPSEIRKHVAIAGVEDIDQLDRDVKISTVFGEHRAWSRPWISVRKRATQDYYEEICSPVFGTRSLPPLDAYVSQICSLDRILIRLALALHPANHSEIGMLIMDDLDQVHETEDRLVLISILNQLAQKIPVVVNAVNPLPPDIAGDATEIELFTDAAHLQPEEHGLEHLKGKK</sequence>
<feature type="region of interest" description="Disordered" evidence="1">
    <location>
        <begin position="1"/>
        <end position="28"/>
    </location>
</feature>
<dbReference type="InterPro" id="IPR027417">
    <property type="entry name" value="P-loop_NTPase"/>
</dbReference>
<proteinExistence type="predicted"/>
<dbReference type="KEGG" id="caz:CARG_09095"/>
<organism evidence="2 3">
    <name type="scientific">Corynebacterium argentoratense DSM 44202</name>
    <dbReference type="NCBI Taxonomy" id="1348662"/>
    <lineage>
        <taxon>Bacteria</taxon>
        <taxon>Bacillati</taxon>
        <taxon>Actinomycetota</taxon>
        <taxon>Actinomycetes</taxon>
        <taxon>Mycobacteriales</taxon>
        <taxon>Corynebacteriaceae</taxon>
        <taxon>Corynebacterium</taxon>
    </lineage>
</organism>
<dbReference type="SUPFAM" id="SSF52540">
    <property type="entry name" value="P-loop containing nucleoside triphosphate hydrolases"/>
    <property type="match status" value="1"/>
</dbReference>
<dbReference type="RefSeq" id="WP_021012311.1">
    <property type="nucleotide sequence ID" value="NC_022198.1"/>
</dbReference>
<accession>U3GWI1</accession>
<reference evidence="2 3" key="1">
    <citation type="journal article" date="2013" name="Genome Announc.">
        <title>Whole-Genome Sequence of the Clinical Strain Corynebacterium argentoratense DSM 44202, Isolated from a Human Throat Specimen.</title>
        <authorList>
            <person name="Bomholt C."/>
            <person name="Glaub A."/>
            <person name="Gravermann K."/>
            <person name="Albersmeier A."/>
            <person name="Brinkrolf K."/>
            <person name="Ruckert C."/>
            <person name="Tauch A."/>
        </authorList>
    </citation>
    <scope>NUCLEOTIDE SEQUENCE [LARGE SCALE GENOMIC DNA]</scope>
    <source>
        <strain evidence="2">DSM 44202</strain>
    </source>
</reference>
<dbReference type="eggNOG" id="COG1121">
    <property type="taxonomic scope" value="Bacteria"/>
</dbReference>
<dbReference type="STRING" id="1348662.CARG_09095"/>
<dbReference type="OrthoDB" id="4927383at2"/>